<dbReference type="eggNOG" id="KOG0731">
    <property type="taxonomic scope" value="Eukaryota"/>
</dbReference>
<protein>
    <submittedName>
        <fullName evidence="18">CRE-SPG-7 protein</fullName>
    </submittedName>
</protein>
<dbReference type="InterPro" id="IPR037219">
    <property type="entry name" value="Peptidase_M41-like"/>
</dbReference>
<evidence type="ECO:0000256" key="3">
    <source>
        <dbReference type="ARBA" id="ARBA00010044"/>
    </source>
</evidence>
<dbReference type="SUPFAM" id="SSF140990">
    <property type="entry name" value="FtsH protease domain-like"/>
    <property type="match status" value="1"/>
</dbReference>
<dbReference type="Pfam" id="PF01434">
    <property type="entry name" value="Peptidase_M41"/>
    <property type="match status" value="1"/>
</dbReference>
<dbReference type="STRING" id="31234.E3LM11"/>
<evidence type="ECO:0000259" key="17">
    <source>
        <dbReference type="SMART" id="SM00382"/>
    </source>
</evidence>
<comment type="similarity">
    <text evidence="3">In the C-terminal section; belongs to the peptidase M41 family.</text>
</comment>
<dbReference type="Pfam" id="PF00004">
    <property type="entry name" value="AAA"/>
    <property type="match status" value="1"/>
</dbReference>
<evidence type="ECO:0000256" key="4">
    <source>
        <dbReference type="ARBA" id="ARBA00010550"/>
    </source>
</evidence>
<dbReference type="SMART" id="SM00382">
    <property type="entry name" value="AAA"/>
    <property type="match status" value="1"/>
</dbReference>
<accession>E3LM11</accession>
<dbReference type="OMA" id="EFMRFAP"/>
<dbReference type="InterPro" id="IPR003960">
    <property type="entry name" value="ATPase_AAA_CS"/>
</dbReference>
<evidence type="ECO:0000256" key="1">
    <source>
        <dbReference type="ARBA" id="ARBA00001947"/>
    </source>
</evidence>
<dbReference type="InterPro" id="IPR027417">
    <property type="entry name" value="P-loop_NTPase"/>
</dbReference>
<dbReference type="GO" id="GO:0004222">
    <property type="term" value="F:metalloendopeptidase activity"/>
    <property type="evidence" value="ECO:0007669"/>
    <property type="project" value="InterPro"/>
</dbReference>
<keyword evidence="12" id="KW-1133">Transmembrane helix</keyword>
<evidence type="ECO:0000256" key="14">
    <source>
        <dbReference type="ARBA" id="ARBA00023128"/>
    </source>
</evidence>
<dbReference type="HAMAP" id="MF_01458">
    <property type="entry name" value="FtsH"/>
    <property type="match status" value="1"/>
</dbReference>
<dbReference type="Pfam" id="PF06480">
    <property type="entry name" value="FtsH_ext"/>
    <property type="match status" value="1"/>
</dbReference>
<feature type="compositionally biased region" description="Basic and acidic residues" evidence="16">
    <location>
        <begin position="782"/>
        <end position="798"/>
    </location>
</feature>
<dbReference type="GO" id="GO:0008270">
    <property type="term" value="F:zinc ion binding"/>
    <property type="evidence" value="ECO:0007669"/>
    <property type="project" value="InterPro"/>
</dbReference>
<dbReference type="GO" id="GO:0005524">
    <property type="term" value="F:ATP binding"/>
    <property type="evidence" value="ECO:0007669"/>
    <property type="project" value="UniProtKB-KW"/>
</dbReference>
<dbReference type="GO" id="GO:0005745">
    <property type="term" value="C:m-AAA complex"/>
    <property type="evidence" value="ECO:0007669"/>
    <property type="project" value="TreeGrafter"/>
</dbReference>
<dbReference type="PANTHER" id="PTHR43655">
    <property type="entry name" value="ATP-DEPENDENT PROTEASE"/>
    <property type="match status" value="1"/>
</dbReference>
<evidence type="ECO:0000256" key="6">
    <source>
        <dbReference type="ARBA" id="ARBA00022692"/>
    </source>
</evidence>
<evidence type="ECO:0000256" key="2">
    <source>
        <dbReference type="ARBA" id="ARBA00004225"/>
    </source>
</evidence>
<keyword evidence="6" id="KW-0812">Transmembrane</keyword>
<dbReference type="Gene3D" id="3.40.50.300">
    <property type="entry name" value="P-loop containing nucleotide triphosphate hydrolases"/>
    <property type="match status" value="1"/>
</dbReference>
<evidence type="ECO:0000256" key="16">
    <source>
        <dbReference type="SAM" id="MobiDB-lite"/>
    </source>
</evidence>
<evidence type="ECO:0000256" key="15">
    <source>
        <dbReference type="ARBA" id="ARBA00023136"/>
    </source>
</evidence>
<feature type="domain" description="AAA+ ATPase" evidence="17">
    <location>
        <begin position="328"/>
        <end position="469"/>
    </location>
</feature>
<dbReference type="Gene3D" id="1.20.58.760">
    <property type="entry name" value="Peptidase M41"/>
    <property type="match status" value="1"/>
</dbReference>
<dbReference type="Pfam" id="PF17862">
    <property type="entry name" value="AAA_lid_3"/>
    <property type="match status" value="1"/>
</dbReference>
<dbReference type="InterPro" id="IPR050928">
    <property type="entry name" value="ATP-dep_Zn_Metalloprotease"/>
</dbReference>
<evidence type="ECO:0000313" key="19">
    <source>
        <dbReference type="Proteomes" id="UP000008281"/>
    </source>
</evidence>
<evidence type="ECO:0000256" key="10">
    <source>
        <dbReference type="ARBA" id="ARBA00022833"/>
    </source>
</evidence>
<dbReference type="OrthoDB" id="1413014at2759"/>
<dbReference type="GO" id="GO:0034982">
    <property type="term" value="P:mitochondrial protein processing"/>
    <property type="evidence" value="ECO:0007669"/>
    <property type="project" value="TreeGrafter"/>
</dbReference>
<evidence type="ECO:0000256" key="7">
    <source>
        <dbReference type="ARBA" id="ARBA00022723"/>
    </source>
</evidence>
<dbReference type="GO" id="GO:0004176">
    <property type="term" value="F:ATP-dependent peptidase activity"/>
    <property type="evidence" value="ECO:0007669"/>
    <property type="project" value="InterPro"/>
</dbReference>
<proteinExistence type="inferred from homology"/>
<comment type="cofactor">
    <cofactor evidence="1">
        <name>Zn(2+)</name>
        <dbReference type="ChEBI" id="CHEBI:29105"/>
    </cofactor>
</comment>
<dbReference type="PANTHER" id="PTHR43655:SF2">
    <property type="entry name" value="AFG3 LIKE MATRIX AAA PEPTIDASE SUBUNIT 2, ISOFORM A"/>
    <property type="match status" value="1"/>
</dbReference>
<dbReference type="Gene3D" id="3.40.1690.20">
    <property type="match status" value="1"/>
</dbReference>
<dbReference type="InterPro" id="IPR003593">
    <property type="entry name" value="AAA+_ATPase"/>
</dbReference>
<keyword evidence="9" id="KW-0378">Hydrolase</keyword>
<dbReference type="Gene3D" id="1.10.8.60">
    <property type="match status" value="1"/>
</dbReference>
<dbReference type="FunFam" id="3.40.50.300:FF:000001">
    <property type="entry name" value="ATP-dependent zinc metalloprotease FtsH"/>
    <property type="match status" value="1"/>
</dbReference>
<evidence type="ECO:0000256" key="8">
    <source>
        <dbReference type="ARBA" id="ARBA00022741"/>
    </source>
</evidence>
<dbReference type="PROSITE" id="PS00674">
    <property type="entry name" value="AAA"/>
    <property type="match status" value="1"/>
</dbReference>
<feature type="compositionally biased region" description="Basic and acidic residues" evidence="16">
    <location>
        <begin position="84"/>
        <end position="112"/>
    </location>
</feature>
<dbReference type="NCBIfam" id="TIGR01241">
    <property type="entry name" value="FtsH_fam"/>
    <property type="match status" value="1"/>
</dbReference>
<dbReference type="Proteomes" id="UP000008281">
    <property type="component" value="Unassembled WGS sequence"/>
</dbReference>
<dbReference type="AlphaFoldDB" id="E3LM11"/>
<keyword evidence="13" id="KW-0482">Metalloprotease</keyword>
<dbReference type="InterPro" id="IPR003959">
    <property type="entry name" value="ATPase_AAA_core"/>
</dbReference>
<dbReference type="InterPro" id="IPR041569">
    <property type="entry name" value="AAA_lid_3"/>
</dbReference>
<dbReference type="SUPFAM" id="SSF52540">
    <property type="entry name" value="P-loop containing nucleoside triphosphate hydrolases"/>
    <property type="match status" value="1"/>
</dbReference>
<keyword evidence="7" id="KW-0479">Metal-binding</keyword>
<comment type="subcellular location">
    <subcellularLocation>
        <location evidence="2">Mitochondrion membrane</location>
        <topology evidence="2">Multi-pass membrane protein</topology>
    </subcellularLocation>
</comment>
<evidence type="ECO:0000256" key="11">
    <source>
        <dbReference type="ARBA" id="ARBA00022840"/>
    </source>
</evidence>
<keyword evidence="14" id="KW-0496">Mitochondrion</keyword>
<dbReference type="InterPro" id="IPR005936">
    <property type="entry name" value="FtsH"/>
</dbReference>
<feature type="region of interest" description="Disordered" evidence="16">
    <location>
        <begin position="84"/>
        <end position="114"/>
    </location>
</feature>
<reference evidence="18" key="1">
    <citation type="submission" date="2007-07" db="EMBL/GenBank/DDBJ databases">
        <title>PCAP assembly of the Caenorhabditis remanei genome.</title>
        <authorList>
            <consortium name="The Caenorhabditis remanei Sequencing Consortium"/>
            <person name="Wilson R.K."/>
        </authorList>
    </citation>
    <scope>NUCLEOTIDE SEQUENCE [LARGE SCALE GENOMIC DNA]</scope>
    <source>
        <strain evidence="18">PB4641</strain>
    </source>
</reference>
<dbReference type="FunFam" id="1.20.58.760:FF:000003">
    <property type="entry name" value="AFG3-like AAA ATPase 2"/>
    <property type="match status" value="1"/>
</dbReference>
<gene>
    <name evidence="18" type="primary">Cre-spg-7</name>
    <name evidence="18" type="ORF">CRE_28377</name>
</gene>
<comment type="similarity">
    <text evidence="4">In the N-terminal section; belongs to the AAA ATPase family.</text>
</comment>
<keyword evidence="5" id="KW-0645">Protease</keyword>
<dbReference type="CDD" id="cd19501">
    <property type="entry name" value="RecA-like_FtsH"/>
    <property type="match status" value="1"/>
</dbReference>
<evidence type="ECO:0000256" key="5">
    <source>
        <dbReference type="ARBA" id="ARBA00022670"/>
    </source>
</evidence>
<dbReference type="InParanoid" id="E3LM11"/>
<evidence type="ECO:0000313" key="18">
    <source>
        <dbReference type="EMBL" id="EFP03203.1"/>
    </source>
</evidence>
<dbReference type="FunCoup" id="E3LM11">
    <property type="interactions" value="2747"/>
</dbReference>
<dbReference type="InterPro" id="IPR011546">
    <property type="entry name" value="Pept_M41_FtsH_extracell"/>
</dbReference>
<evidence type="ECO:0000256" key="9">
    <source>
        <dbReference type="ARBA" id="ARBA00022801"/>
    </source>
</evidence>
<keyword evidence="10" id="KW-0862">Zinc</keyword>
<sequence>MWRLCRKSPRQLRNSVDSCFNKLNARQFSISSFQSAKDDKSVLKQQEVLHLLAKDQRFEERLFNQVQQTVRYFAQKPNDLKKFFKKDANNNSTEKKETSSNKDSSGGKKGEDNNPFNQFPGGWQQIAVSAGILIALYLFMDYQSYREISWKEFYSDFLEPGLVERLEVVDKRWVRIVSSSGKYAGVTNMLLQYWNITFSMTPTVKFQFSINLSSICKFVLDYYLYHIIFSKREIPNLISVAFPLLFGYYIYRMLKGGGAAGGAGRAGGGGLGGMFGGFGQSTARLINKEDIKVKFSDVAGCEEAKIEIMEFVNFLKNPQQYKDLGAKIPKGAILTGPPGTGKTLLAKATAGEANVPFITVSGSEFLEMFVGVGPARVRDMFSMARKNSPCILFIDEIDAVGRKRGGKGGMGGHSEQENTLNQLLVEMDGFTTDESSVIVIAATNRVDILDSALLRPGRFDRQIYVPVPDIKGRASIFRVHLGPLRTSLDKTVLSRKLAAHTPGFSGADISNVCNEAALIAARDANDEISNKHFEQAIERVVAGMEKKTQVLQKEEKKTVAYHEAGHAIAGWFLEFADPLLKVSIIPRGKGLGYAQYLPKEQYLYSKEQLLDRFVLISDILSSLFQYRMCMTLGGRVAEEIFFGRITTGAQDDLQKVTQMAYSQVVKYGMSEKVGPLSFETPAPGEMAFDKPYSEATAQLIDQEVRDLVMNALNRTRNLLLEKSKDIERVALRLLEKEILNREDMIELVGKRPFHEKNTYEEMVSGTGGLDENVELPKGLENWNKEGDKKENNEKKKDE</sequence>
<keyword evidence="15" id="KW-0472">Membrane</keyword>
<keyword evidence="19" id="KW-1185">Reference proteome</keyword>
<dbReference type="FunFam" id="1.10.8.60:FF:000019">
    <property type="entry name" value="AFG3-like AAA ATPase 2"/>
    <property type="match status" value="1"/>
</dbReference>
<organism evidence="19">
    <name type="scientific">Caenorhabditis remanei</name>
    <name type="common">Caenorhabditis vulgaris</name>
    <dbReference type="NCBI Taxonomy" id="31234"/>
    <lineage>
        <taxon>Eukaryota</taxon>
        <taxon>Metazoa</taxon>
        <taxon>Ecdysozoa</taxon>
        <taxon>Nematoda</taxon>
        <taxon>Chromadorea</taxon>
        <taxon>Rhabditida</taxon>
        <taxon>Rhabditina</taxon>
        <taxon>Rhabditomorpha</taxon>
        <taxon>Rhabditoidea</taxon>
        <taxon>Rhabditidae</taxon>
        <taxon>Peloderinae</taxon>
        <taxon>Caenorhabditis</taxon>
    </lineage>
</organism>
<keyword evidence="11" id="KW-0067">ATP-binding</keyword>
<evidence type="ECO:0000256" key="13">
    <source>
        <dbReference type="ARBA" id="ARBA00023049"/>
    </source>
</evidence>
<evidence type="ECO:0000256" key="12">
    <source>
        <dbReference type="ARBA" id="ARBA00022989"/>
    </source>
</evidence>
<dbReference type="GO" id="GO:0016887">
    <property type="term" value="F:ATP hydrolysis activity"/>
    <property type="evidence" value="ECO:0007669"/>
    <property type="project" value="InterPro"/>
</dbReference>
<name>E3LM11_CAERE</name>
<dbReference type="MEROPS" id="M41.A10"/>
<dbReference type="HOGENOM" id="CLU_000688_23_2_1"/>
<feature type="region of interest" description="Disordered" evidence="16">
    <location>
        <begin position="763"/>
        <end position="798"/>
    </location>
</feature>
<dbReference type="EMBL" id="DS268411">
    <property type="protein sequence ID" value="EFP03203.1"/>
    <property type="molecule type" value="Genomic_DNA"/>
</dbReference>
<dbReference type="InterPro" id="IPR000642">
    <property type="entry name" value="Peptidase_M41"/>
</dbReference>
<keyword evidence="8" id="KW-0547">Nucleotide-binding</keyword>